<sequence length="406" mass="45256">MVVLDRTPQFRQLVEEQKRHLTDVKRRKVSKPSRTSPEDSHAALNKEYLKEAYVVLKHVNTLMRMLTAIRKAYLNVDSRQPPFGGKTSSGANLFDLGNSESSWASIRYLSNEERDQIDLQARVVLSRCADRVKELEELEERRHKMEISQTNPLARLLPSRLLQSASPATATSDVIAAHHASITWYLSRRLAEVSQAQKEMQEDRVKRQMERTKTLGSGAAREAAALSLGGEDGASSIYGSGSERHGEHSGGWLGNASSTIASTLLGAPSSDRPKQNSPSPPLTSASFQDSDHFSDDDIELTQSQIMQFESENSQILQSVQNTLASVQLAESRLLEISALQTELVAHLTRQTELTDQLYEDAITSTGMVEKGNEELKEARRRAKDSRIFILVFLLGASLSLLFLHHY</sequence>
<accession>S7S2B3</accession>
<dbReference type="GO" id="GO:0005783">
    <property type="term" value="C:endoplasmic reticulum"/>
    <property type="evidence" value="ECO:0007669"/>
    <property type="project" value="TreeGrafter"/>
</dbReference>
<dbReference type="KEGG" id="gtr:GLOTRDRAFT_34422"/>
<dbReference type="AlphaFoldDB" id="S7S2B3"/>
<reference evidence="12 13" key="1">
    <citation type="journal article" date="2012" name="Science">
        <title>The Paleozoic origin of enzymatic lignin decomposition reconstructed from 31 fungal genomes.</title>
        <authorList>
            <person name="Floudas D."/>
            <person name="Binder M."/>
            <person name="Riley R."/>
            <person name="Barry K."/>
            <person name="Blanchette R.A."/>
            <person name="Henrissat B."/>
            <person name="Martinez A.T."/>
            <person name="Otillar R."/>
            <person name="Spatafora J.W."/>
            <person name="Yadav J.S."/>
            <person name="Aerts A."/>
            <person name="Benoit I."/>
            <person name="Boyd A."/>
            <person name="Carlson A."/>
            <person name="Copeland A."/>
            <person name="Coutinho P.M."/>
            <person name="de Vries R.P."/>
            <person name="Ferreira P."/>
            <person name="Findley K."/>
            <person name="Foster B."/>
            <person name="Gaskell J."/>
            <person name="Glotzer D."/>
            <person name="Gorecki P."/>
            <person name="Heitman J."/>
            <person name="Hesse C."/>
            <person name="Hori C."/>
            <person name="Igarashi K."/>
            <person name="Jurgens J.A."/>
            <person name="Kallen N."/>
            <person name="Kersten P."/>
            <person name="Kohler A."/>
            <person name="Kuees U."/>
            <person name="Kumar T.K.A."/>
            <person name="Kuo A."/>
            <person name="LaButti K."/>
            <person name="Larrondo L.F."/>
            <person name="Lindquist E."/>
            <person name="Ling A."/>
            <person name="Lombard V."/>
            <person name="Lucas S."/>
            <person name="Lundell T."/>
            <person name="Martin R."/>
            <person name="McLaughlin D.J."/>
            <person name="Morgenstern I."/>
            <person name="Morin E."/>
            <person name="Murat C."/>
            <person name="Nagy L.G."/>
            <person name="Nolan M."/>
            <person name="Ohm R.A."/>
            <person name="Patyshakuliyeva A."/>
            <person name="Rokas A."/>
            <person name="Ruiz-Duenas F.J."/>
            <person name="Sabat G."/>
            <person name="Salamov A."/>
            <person name="Samejima M."/>
            <person name="Schmutz J."/>
            <person name="Slot J.C."/>
            <person name="St John F."/>
            <person name="Stenlid J."/>
            <person name="Sun H."/>
            <person name="Sun S."/>
            <person name="Syed K."/>
            <person name="Tsang A."/>
            <person name="Wiebenga A."/>
            <person name="Young D."/>
            <person name="Pisabarro A."/>
            <person name="Eastwood D.C."/>
            <person name="Martin F."/>
            <person name="Cullen D."/>
            <person name="Grigoriev I.V."/>
            <person name="Hibbett D.S."/>
        </authorList>
    </citation>
    <scope>NUCLEOTIDE SEQUENCE [LARGE SCALE GENOMIC DNA]</scope>
    <source>
        <strain evidence="12 13">ATCC 11539</strain>
    </source>
</reference>
<keyword evidence="6 10" id="KW-1133">Transmembrane helix</keyword>
<protein>
    <recommendedName>
        <fullName evidence="11">SNARE-complex protein Syntaxin-18 N-terminal domain-containing protein</fullName>
    </recommendedName>
</protein>
<gene>
    <name evidence="12" type="ORF">GLOTRDRAFT_34422</name>
</gene>
<dbReference type="Pfam" id="PF10496">
    <property type="entry name" value="Syntaxin-18_N"/>
    <property type="match status" value="1"/>
</dbReference>
<evidence type="ECO:0000313" key="13">
    <source>
        <dbReference type="Proteomes" id="UP000030669"/>
    </source>
</evidence>
<evidence type="ECO:0000256" key="10">
    <source>
        <dbReference type="SAM" id="Phobius"/>
    </source>
</evidence>
<feature type="region of interest" description="Disordered" evidence="9">
    <location>
        <begin position="197"/>
        <end position="293"/>
    </location>
</feature>
<dbReference type="FunFam" id="1.20.5.110:FF:000069">
    <property type="entry name" value="Related to syntaxin 18"/>
    <property type="match status" value="1"/>
</dbReference>
<dbReference type="eggNOG" id="KOG3894">
    <property type="taxonomic scope" value="Eukaryota"/>
</dbReference>
<comment type="similarity">
    <text evidence="2">Belongs to the syntaxin family.</text>
</comment>
<dbReference type="GeneID" id="19305556"/>
<evidence type="ECO:0000256" key="9">
    <source>
        <dbReference type="SAM" id="MobiDB-lite"/>
    </source>
</evidence>
<dbReference type="Proteomes" id="UP000030669">
    <property type="component" value="Unassembled WGS sequence"/>
</dbReference>
<evidence type="ECO:0000259" key="11">
    <source>
        <dbReference type="Pfam" id="PF10496"/>
    </source>
</evidence>
<name>S7S2B3_GLOTA</name>
<evidence type="ECO:0000256" key="5">
    <source>
        <dbReference type="ARBA" id="ARBA00022927"/>
    </source>
</evidence>
<keyword evidence="3" id="KW-0813">Transport</keyword>
<dbReference type="OMA" id="YRIRTHI"/>
<dbReference type="GO" id="GO:0031201">
    <property type="term" value="C:SNARE complex"/>
    <property type="evidence" value="ECO:0007669"/>
    <property type="project" value="TreeGrafter"/>
</dbReference>
<evidence type="ECO:0000256" key="7">
    <source>
        <dbReference type="ARBA" id="ARBA00023054"/>
    </source>
</evidence>
<dbReference type="EMBL" id="KB469297">
    <property type="protein sequence ID" value="EPQ59909.1"/>
    <property type="molecule type" value="Genomic_DNA"/>
</dbReference>
<feature type="compositionally biased region" description="Basic and acidic residues" evidence="9">
    <location>
        <begin position="199"/>
        <end position="213"/>
    </location>
</feature>
<evidence type="ECO:0000256" key="6">
    <source>
        <dbReference type="ARBA" id="ARBA00022989"/>
    </source>
</evidence>
<comment type="subcellular location">
    <subcellularLocation>
        <location evidence="1">Membrane</location>
        <topology evidence="1">Single-pass type IV membrane protein</topology>
    </subcellularLocation>
</comment>
<evidence type="ECO:0000256" key="4">
    <source>
        <dbReference type="ARBA" id="ARBA00022692"/>
    </source>
</evidence>
<dbReference type="Gene3D" id="1.20.5.110">
    <property type="match status" value="1"/>
</dbReference>
<dbReference type="PANTHER" id="PTHR15959:SF0">
    <property type="entry name" value="SYNTAXIN-18"/>
    <property type="match status" value="1"/>
</dbReference>
<dbReference type="PANTHER" id="PTHR15959">
    <property type="entry name" value="SYNTAXIN-18"/>
    <property type="match status" value="1"/>
</dbReference>
<feature type="region of interest" description="Disordered" evidence="9">
    <location>
        <begin position="21"/>
        <end position="42"/>
    </location>
</feature>
<evidence type="ECO:0000256" key="2">
    <source>
        <dbReference type="ARBA" id="ARBA00009063"/>
    </source>
</evidence>
<dbReference type="InterPro" id="IPR019529">
    <property type="entry name" value="Syntaxin-18_N"/>
</dbReference>
<keyword evidence="8 10" id="KW-0472">Membrane</keyword>
<keyword evidence="4 10" id="KW-0812">Transmembrane</keyword>
<dbReference type="OrthoDB" id="342981at2759"/>
<keyword evidence="7" id="KW-0175">Coiled coil</keyword>
<evidence type="ECO:0000256" key="3">
    <source>
        <dbReference type="ARBA" id="ARBA00022448"/>
    </source>
</evidence>
<keyword evidence="5" id="KW-0653">Protein transport</keyword>
<feature type="transmembrane region" description="Helical" evidence="10">
    <location>
        <begin position="387"/>
        <end position="405"/>
    </location>
</feature>
<dbReference type="HOGENOM" id="CLU_038403_0_0_1"/>
<dbReference type="GO" id="GO:0015031">
    <property type="term" value="P:protein transport"/>
    <property type="evidence" value="ECO:0007669"/>
    <property type="project" value="UniProtKB-KW"/>
</dbReference>
<keyword evidence="13" id="KW-1185">Reference proteome</keyword>
<organism evidence="12 13">
    <name type="scientific">Gloeophyllum trabeum (strain ATCC 11539 / FP-39264 / Madison 617)</name>
    <name type="common">Brown rot fungus</name>
    <dbReference type="NCBI Taxonomy" id="670483"/>
    <lineage>
        <taxon>Eukaryota</taxon>
        <taxon>Fungi</taxon>
        <taxon>Dikarya</taxon>
        <taxon>Basidiomycota</taxon>
        <taxon>Agaricomycotina</taxon>
        <taxon>Agaricomycetes</taxon>
        <taxon>Gloeophyllales</taxon>
        <taxon>Gloeophyllaceae</taxon>
        <taxon>Gloeophyllum</taxon>
    </lineage>
</organism>
<evidence type="ECO:0000256" key="8">
    <source>
        <dbReference type="ARBA" id="ARBA00023136"/>
    </source>
</evidence>
<dbReference type="STRING" id="670483.S7S2B3"/>
<dbReference type="GO" id="GO:0006890">
    <property type="term" value="P:retrograde vesicle-mediated transport, Golgi to endoplasmic reticulum"/>
    <property type="evidence" value="ECO:0007669"/>
    <property type="project" value="TreeGrafter"/>
</dbReference>
<evidence type="ECO:0000256" key="1">
    <source>
        <dbReference type="ARBA" id="ARBA00004211"/>
    </source>
</evidence>
<feature type="domain" description="SNARE-complex protein Syntaxin-18 N-terminal" evidence="11">
    <location>
        <begin position="5"/>
        <end position="115"/>
    </location>
</feature>
<evidence type="ECO:0000313" key="12">
    <source>
        <dbReference type="EMBL" id="EPQ59909.1"/>
    </source>
</evidence>
<dbReference type="RefSeq" id="XP_007861760.1">
    <property type="nucleotide sequence ID" value="XM_007863569.1"/>
</dbReference>
<proteinExistence type="inferred from homology"/>